<accession>A0A3P8UG37</accession>
<dbReference type="Ensembl" id="ENSCSET00000001401.1">
    <property type="protein sequence ID" value="ENSCSEP00000001372.1"/>
    <property type="gene ID" value="ENSCSEG00000000946.1"/>
</dbReference>
<protein>
    <submittedName>
        <fullName evidence="2">Epithelial cell transforming 2 like</fullName>
    </submittedName>
</protein>
<reference evidence="2" key="3">
    <citation type="submission" date="2025-09" db="UniProtKB">
        <authorList>
            <consortium name="Ensembl"/>
        </authorList>
    </citation>
    <scope>IDENTIFICATION</scope>
</reference>
<dbReference type="PANTHER" id="PTHR13400:SF3">
    <property type="entry name" value="COILED-COIL DOMAIN-CONTAINING PROTEIN 28A"/>
    <property type="match status" value="1"/>
</dbReference>
<dbReference type="Pfam" id="PF13270">
    <property type="entry name" value="CCDC28"/>
    <property type="match status" value="1"/>
</dbReference>
<evidence type="ECO:0000313" key="3">
    <source>
        <dbReference type="Proteomes" id="UP000265120"/>
    </source>
</evidence>
<sequence>MEERKLKRKSPRNSTSTVPPTGGSGRKNSGTTGGRQVGYNSNMGTQSSQKSKSRKGGRDKPRYQAGSGGKTSQNQNQNQGQAAPVIQHSFLTDVSDVQEMEKGLLSLLNDFHSGKLQAFALPVLSGPGNECSIGQMEHVREMQEKLAQLHFDLYGDVNEIACDTNMEKLLLNLEELSSSMYPSDILPFTCSQVTIESKTSSNSSTQTPHGIQNCLLFPLTVYYIKYSQDSRSILSYLISLQIRTNIKVFSKSWPLC</sequence>
<proteinExistence type="predicted"/>
<dbReference type="PANTHER" id="PTHR13400">
    <property type="entry name" value="CHEMOKINE C-C MOTIF RECEPTOR 1"/>
    <property type="match status" value="1"/>
</dbReference>
<evidence type="ECO:0000256" key="1">
    <source>
        <dbReference type="SAM" id="MobiDB-lite"/>
    </source>
</evidence>
<keyword evidence="3" id="KW-1185">Reference proteome</keyword>
<dbReference type="GeneTree" id="ENSGT00940000158839"/>
<organism evidence="2 3">
    <name type="scientific">Cynoglossus semilaevis</name>
    <name type="common">Tongue sole</name>
    <dbReference type="NCBI Taxonomy" id="244447"/>
    <lineage>
        <taxon>Eukaryota</taxon>
        <taxon>Metazoa</taxon>
        <taxon>Chordata</taxon>
        <taxon>Craniata</taxon>
        <taxon>Vertebrata</taxon>
        <taxon>Euteleostomi</taxon>
        <taxon>Actinopterygii</taxon>
        <taxon>Neopterygii</taxon>
        <taxon>Teleostei</taxon>
        <taxon>Neoteleostei</taxon>
        <taxon>Acanthomorphata</taxon>
        <taxon>Carangaria</taxon>
        <taxon>Pleuronectiformes</taxon>
        <taxon>Pleuronectoidei</taxon>
        <taxon>Cynoglossidae</taxon>
        <taxon>Cynoglossinae</taxon>
        <taxon>Cynoglossus</taxon>
    </lineage>
</organism>
<dbReference type="AlphaFoldDB" id="A0A3P8UG37"/>
<feature type="compositionally biased region" description="Basic residues" evidence="1">
    <location>
        <begin position="1"/>
        <end position="11"/>
    </location>
</feature>
<evidence type="ECO:0000313" key="2">
    <source>
        <dbReference type="Ensembl" id="ENSCSEP00000001372.1"/>
    </source>
</evidence>
<name>A0A3P8UG37_CYNSE</name>
<dbReference type="Proteomes" id="UP000265120">
    <property type="component" value="Chromosome 14"/>
</dbReference>
<reference evidence="2 3" key="1">
    <citation type="journal article" date="2014" name="Nat. Genet.">
        <title>Whole-genome sequence of a flatfish provides insights into ZW sex chromosome evolution and adaptation to a benthic lifestyle.</title>
        <authorList>
            <person name="Chen S."/>
            <person name="Zhang G."/>
            <person name="Shao C."/>
            <person name="Huang Q."/>
            <person name="Liu G."/>
            <person name="Zhang P."/>
            <person name="Song W."/>
            <person name="An N."/>
            <person name="Chalopin D."/>
            <person name="Volff J.N."/>
            <person name="Hong Y."/>
            <person name="Li Q."/>
            <person name="Sha Z."/>
            <person name="Zhou H."/>
            <person name="Xie M."/>
            <person name="Yu Q."/>
            <person name="Liu Y."/>
            <person name="Xiang H."/>
            <person name="Wang N."/>
            <person name="Wu K."/>
            <person name="Yang C."/>
            <person name="Zhou Q."/>
            <person name="Liao X."/>
            <person name="Yang L."/>
            <person name="Hu Q."/>
            <person name="Zhang J."/>
            <person name="Meng L."/>
            <person name="Jin L."/>
            <person name="Tian Y."/>
            <person name="Lian J."/>
            <person name="Yang J."/>
            <person name="Miao G."/>
            <person name="Liu S."/>
            <person name="Liang Z."/>
            <person name="Yan F."/>
            <person name="Li Y."/>
            <person name="Sun B."/>
            <person name="Zhang H."/>
            <person name="Zhang J."/>
            <person name="Zhu Y."/>
            <person name="Du M."/>
            <person name="Zhao Y."/>
            <person name="Schartl M."/>
            <person name="Tang Q."/>
            <person name="Wang J."/>
        </authorList>
    </citation>
    <scope>NUCLEOTIDE SEQUENCE</scope>
</reference>
<feature type="region of interest" description="Disordered" evidence="1">
    <location>
        <begin position="1"/>
        <end position="82"/>
    </location>
</feature>
<dbReference type="InterPro" id="IPR025271">
    <property type="entry name" value="CCDC28"/>
</dbReference>
<reference evidence="2" key="2">
    <citation type="submission" date="2025-08" db="UniProtKB">
        <authorList>
            <consortium name="Ensembl"/>
        </authorList>
    </citation>
    <scope>IDENTIFICATION</scope>
</reference>